<feature type="region of interest" description="Disordered" evidence="2">
    <location>
        <begin position="178"/>
        <end position="205"/>
    </location>
</feature>
<keyword evidence="1" id="KW-0175">Coiled coil</keyword>
<keyword evidence="3" id="KW-1133">Transmembrane helix</keyword>
<evidence type="ECO:0000313" key="4">
    <source>
        <dbReference type="EMBL" id="KAL3090519.1"/>
    </source>
</evidence>
<evidence type="ECO:0000256" key="2">
    <source>
        <dbReference type="SAM" id="MobiDB-lite"/>
    </source>
</evidence>
<feature type="transmembrane region" description="Helical" evidence="3">
    <location>
        <begin position="209"/>
        <end position="225"/>
    </location>
</feature>
<proteinExistence type="predicted"/>
<dbReference type="Proteomes" id="UP001620645">
    <property type="component" value="Unassembled WGS sequence"/>
</dbReference>
<gene>
    <name evidence="4" type="ORF">niasHS_005431</name>
</gene>
<dbReference type="AlphaFoldDB" id="A0ABD2JJ39"/>
<sequence length="248" mass="28356">MNEYEKIFKEFKELTKSGGINENLNNAISWVLSKVCTNIGQLSIETDDNNKELPDINELKQIMTEICNEKSEGHNAIKSSFYAKNDIGTIVEKAVKNRQHILKRMKQKEEKNELEYNNQLNEFSQFSKKFLMEFPEISKNSTVNKLMDKELVKPSDLMAFILNKLELEHFANETKLGNSPGANGGAAKKLSADAKKVSQRRQKRRGGDPIPFPLLIIAFFVFAYYTHLFTSPILFIFMAFCLFIAGLL</sequence>
<keyword evidence="3" id="KW-0472">Membrane</keyword>
<evidence type="ECO:0000256" key="3">
    <source>
        <dbReference type="SAM" id="Phobius"/>
    </source>
</evidence>
<name>A0ABD2JJ39_HETSC</name>
<dbReference type="EMBL" id="JBICCN010000142">
    <property type="protein sequence ID" value="KAL3090519.1"/>
    <property type="molecule type" value="Genomic_DNA"/>
</dbReference>
<keyword evidence="5" id="KW-1185">Reference proteome</keyword>
<evidence type="ECO:0000256" key="1">
    <source>
        <dbReference type="SAM" id="Coils"/>
    </source>
</evidence>
<organism evidence="4 5">
    <name type="scientific">Heterodera schachtii</name>
    <name type="common">Sugarbeet cyst nematode worm</name>
    <name type="synonym">Tylenchus schachtii</name>
    <dbReference type="NCBI Taxonomy" id="97005"/>
    <lineage>
        <taxon>Eukaryota</taxon>
        <taxon>Metazoa</taxon>
        <taxon>Ecdysozoa</taxon>
        <taxon>Nematoda</taxon>
        <taxon>Chromadorea</taxon>
        <taxon>Rhabditida</taxon>
        <taxon>Tylenchina</taxon>
        <taxon>Tylenchomorpha</taxon>
        <taxon>Tylenchoidea</taxon>
        <taxon>Heteroderidae</taxon>
        <taxon>Heteroderinae</taxon>
        <taxon>Heterodera</taxon>
    </lineage>
</organism>
<reference evidence="4 5" key="1">
    <citation type="submission" date="2024-10" db="EMBL/GenBank/DDBJ databases">
        <authorList>
            <person name="Kim D."/>
        </authorList>
    </citation>
    <scope>NUCLEOTIDE SEQUENCE [LARGE SCALE GENOMIC DNA]</scope>
    <source>
        <strain evidence="4">Taebaek</strain>
    </source>
</reference>
<keyword evidence="3" id="KW-0812">Transmembrane</keyword>
<feature type="coiled-coil region" evidence="1">
    <location>
        <begin position="91"/>
        <end position="122"/>
    </location>
</feature>
<accession>A0ABD2JJ39</accession>
<evidence type="ECO:0000313" key="5">
    <source>
        <dbReference type="Proteomes" id="UP001620645"/>
    </source>
</evidence>
<protein>
    <submittedName>
        <fullName evidence="4">Uncharacterized protein</fullName>
    </submittedName>
</protein>
<feature type="transmembrane region" description="Helical" evidence="3">
    <location>
        <begin position="231"/>
        <end position="247"/>
    </location>
</feature>
<comment type="caution">
    <text evidence="4">The sequence shown here is derived from an EMBL/GenBank/DDBJ whole genome shotgun (WGS) entry which is preliminary data.</text>
</comment>